<accession>A0A1T5AUD9</accession>
<dbReference type="SUPFAM" id="SSF51556">
    <property type="entry name" value="Metallo-dependent hydrolases"/>
    <property type="match status" value="1"/>
</dbReference>
<dbReference type="RefSeq" id="WP_079701548.1">
    <property type="nucleotide sequence ID" value="NZ_FUYR01000001.1"/>
</dbReference>
<dbReference type="InterPro" id="IPR008257">
    <property type="entry name" value="Pept_M19"/>
</dbReference>
<dbReference type="Gene3D" id="3.20.20.140">
    <property type="entry name" value="Metal-dependent hydrolases"/>
    <property type="match status" value="1"/>
</dbReference>
<sequence>MKKVLLVLSLISSIQVFGQSAKLHDKAIVVDTHGDIISDQIRSGIDVGKRQPGGNFDLVRAKEGGLDVQVFSIWCDATGGFAMANRQIDSLNALANRHPDKIRLVRTASELKSTVKSGRMAGMIGVEGGHMIESRLENLEALAARGMTYMTLTWNNSTPWASSAYDETFRKDSLKHIGLTDLGKQIITRMNELGVIVDLSHVGETTFYDAIRISTKPVMASHSSAYVFNAHQRNLKDDQIKAIAKTGGVVFVNFYSGFLDSTYSRKQQKFNADHRAELAELTKASNRSKAQNEINTKYSQEIYDMRAPLDLLIAHIDHMVKLVGSEHVGLGADFDGAESYPQHLDDVSDYPAITEALVKKGYSVKDIKNILGDNFVRLLRANKGK</sequence>
<dbReference type="EMBL" id="FUYR01000001">
    <property type="protein sequence ID" value="SKB38390.1"/>
    <property type="molecule type" value="Genomic_DNA"/>
</dbReference>
<dbReference type="CDD" id="cd01301">
    <property type="entry name" value="rDP_like"/>
    <property type="match status" value="1"/>
</dbReference>
<dbReference type="Proteomes" id="UP000189981">
    <property type="component" value="Unassembled WGS sequence"/>
</dbReference>
<protein>
    <submittedName>
        <fullName evidence="1">Membrane dipeptidase</fullName>
    </submittedName>
</protein>
<organism evidence="1 2">
    <name type="scientific">Daejeonella lutea</name>
    <dbReference type="NCBI Taxonomy" id="572036"/>
    <lineage>
        <taxon>Bacteria</taxon>
        <taxon>Pseudomonadati</taxon>
        <taxon>Bacteroidota</taxon>
        <taxon>Sphingobacteriia</taxon>
        <taxon>Sphingobacteriales</taxon>
        <taxon>Sphingobacteriaceae</taxon>
        <taxon>Daejeonella</taxon>
    </lineage>
</organism>
<proteinExistence type="predicted"/>
<dbReference type="AlphaFoldDB" id="A0A1T5AUD9"/>
<dbReference type="PANTHER" id="PTHR10443">
    <property type="entry name" value="MICROSOMAL DIPEPTIDASE"/>
    <property type="match status" value="1"/>
</dbReference>
<dbReference type="Pfam" id="PF01244">
    <property type="entry name" value="Peptidase_M19"/>
    <property type="match status" value="1"/>
</dbReference>
<dbReference type="InterPro" id="IPR032466">
    <property type="entry name" value="Metal_Hydrolase"/>
</dbReference>
<dbReference type="GO" id="GO:0070573">
    <property type="term" value="F:metallodipeptidase activity"/>
    <property type="evidence" value="ECO:0007669"/>
    <property type="project" value="InterPro"/>
</dbReference>
<evidence type="ECO:0000313" key="2">
    <source>
        <dbReference type="Proteomes" id="UP000189981"/>
    </source>
</evidence>
<evidence type="ECO:0000313" key="1">
    <source>
        <dbReference type="EMBL" id="SKB38390.1"/>
    </source>
</evidence>
<dbReference type="STRING" id="572036.SAMN05661099_1027"/>
<name>A0A1T5AUD9_9SPHI</name>
<dbReference type="OrthoDB" id="9804920at2"/>
<dbReference type="GO" id="GO:0006508">
    <property type="term" value="P:proteolysis"/>
    <property type="evidence" value="ECO:0007669"/>
    <property type="project" value="InterPro"/>
</dbReference>
<reference evidence="2" key="1">
    <citation type="submission" date="2017-02" db="EMBL/GenBank/DDBJ databases">
        <authorList>
            <person name="Varghese N."/>
            <person name="Submissions S."/>
        </authorList>
    </citation>
    <scope>NUCLEOTIDE SEQUENCE [LARGE SCALE GENOMIC DNA]</scope>
    <source>
        <strain evidence="2">DSM 22385</strain>
    </source>
</reference>
<gene>
    <name evidence="1" type="ORF">SAMN05661099_1027</name>
</gene>
<dbReference type="PROSITE" id="PS51365">
    <property type="entry name" value="RENAL_DIPEPTIDASE_2"/>
    <property type="match status" value="1"/>
</dbReference>
<keyword evidence="2" id="KW-1185">Reference proteome</keyword>
<dbReference type="PANTHER" id="PTHR10443:SF12">
    <property type="entry name" value="DIPEPTIDASE"/>
    <property type="match status" value="1"/>
</dbReference>